<dbReference type="SUPFAM" id="SSF57850">
    <property type="entry name" value="RING/U-box"/>
    <property type="match status" value="3"/>
</dbReference>
<keyword evidence="5" id="KW-0677">Repeat</keyword>
<dbReference type="EC" id="2.3.2.31" evidence="2"/>
<dbReference type="InterPro" id="IPR002867">
    <property type="entry name" value="IBR_dom"/>
</dbReference>
<evidence type="ECO:0000256" key="4">
    <source>
        <dbReference type="ARBA" id="ARBA00022723"/>
    </source>
</evidence>
<evidence type="ECO:0000256" key="8">
    <source>
        <dbReference type="ARBA" id="ARBA00022833"/>
    </source>
</evidence>
<feature type="domain" description="RING-type" evidence="11">
    <location>
        <begin position="171"/>
        <end position="217"/>
    </location>
</feature>
<keyword evidence="8" id="KW-0862">Zinc</keyword>
<evidence type="ECO:0000256" key="3">
    <source>
        <dbReference type="ARBA" id="ARBA00022679"/>
    </source>
</evidence>
<dbReference type="InterPro" id="IPR013083">
    <property type="entry name" value="Znf_RING/FYVE/PHD"/>
</dbReference>
<keyword evidence="14" id="KW-1185">Reference proteome</keyword>
<evidence type="ECO:0000256" key="9">
    <source>
        <dbReference type="PROSITE-ProRule" id="PRU00175"/>
    </source>
</evidence>
<dbReference type="Proteomes" id="UP001146120">
    <property type="component" value="Unassembled WGS sequence"/>
</dbReference>
<dbReference type="EMBL" id="DAKRPA010000041">
    <property type="protein sequence ID" value="DBA01791.1"/>
    <property type="molecule type" value="Genomic_DNA"/>
</dbReference>
<proteinExistence type="predicted"/>
<evidence type="ECO:0000256" key="5">
    <source>
        <dbReference type="ARBA" id="ARBA00022737"/>
    </source>
</evidence>
<protein>
    <recommendedName>
        <fullName evidence="2">RBR-type E3 ubiquitin transferase</fullName>
        <ecNumber evidence="2">2.3.2.31</ecNumber>
    </recommendedName>
</protein>
<dbReference type="PROSITE" id="PS00518">
    <property type="entry name" value="ZF_RING_1"/>
    <property type="match status" value="2"/>
</dbReference>
<name>A0AAV2Z632_9STRA</name>
<evidence type="ECO:0000313" key="14">
    <source>
        <dbReference type="Proteomes" id="UP001146120"/>
    </source>
</evidence>
<dbReference type="Pfam" id="PF22191">
    <property type="entry name" value="IBR_1"/>
    <property type="match status" value="1"/>
</dbReference>
<dbReference type="InterPro" id="IPR031127">
    <property type="entry name" value="E3_UB_ligase_RBR"/>
</dbReference>
<comment type="caution">
    <text evidence="13">The sequence shown here is derived from an EMBL/GenBank/DDBJ whole genome shotgun (WGS) entry which is preliminary data.</text>
</comment>
<dbReference type="Gene3D" id="3.30.40.10">
    <property type="entry name" value="Zinc/RING finger domain, C3HC4 (zinc finger)"/>
    <property type="match status" value="2"/>
</dbReference>
<reference evidence="13" key="1">
    <citation type="submission" date="2022-11" db="EMBL/GenBank/DDBJ databases">
        <authorList>
            <person name="Morgan W.R."/>
            <person name="Tartar A."/>
        </authorList>
    </citation>
    <scope>NUCLEOTIDE SEQUENCE</scope>
    <source>
        <strain evidence="13">ARSEF 373</strain>
    </source>
</reference>
<dbReference type="SMART" id="SM00647">
    <property type="entry name" value="IBR"/>
    <property type="match status" value="2"/>
</dbReference>
<dbReference type="Pfam" id="PF00097">
    <property type="entry name" value="zf-C3HC4"/>
    <property type="match status" value="1"/>
</dbReference>
<feature type="transmembrane region" description="Helical" evidence="10">
    <location>
        <begin position="477"/>
        <end position="502"/>
    </location>
</feature>
<evidence type="ECO:0000313" key="13">
    <source>
        <dbReference type="EMBL" id="DBA01791.1"/>
    </source>
</evidence>
<organism evidence="13 14">
    <name type="scientific">Lagenidium giganteum</name>
    <dbReference type="NCBI Taxonomy" id="4803"/>
    <lineage>
        <taxon>Eukaryota</taxon>
        <taxon>Sar</taxon>
        <taxon>Stramenopiles</taxon>
        <taxon>Oomycota</taxon>
        <taxon>Peronosporomycetes</taxon>
        <taxon>Pythiales</taxon>
        <taxon>Pythiaceae</taxon>
    </lineage>
</organism>
<dbReference type="PANTHER" id="PTHR11685">
    <property type="entry name" value="RBR FAMILY RING FINGER AND IBR DOMAIN-CONTAINING"/>
    <property type="match status" value="1"/>
</dbReference>
<keyword evidence="3" id="KW-0808">Transferase</keyword>
<comment type="catalytic activity">
    <reaction evidence="1">
        <text>[E2 ubiquitin-conjugating enzyme]-S-ubiquitinyl-L-cysteine + [acceptor protein]-L-lysine = [E2 ubiquitin-conjugating enzyme]-L-cysteine + [acceptor protein]-N(6)-ubiquitinyl-L-lysine.</text>
        <dbReference type="EC" id="2.3.2.31"/>
    </reaction>
</comment>
<dbReference type="InterPro" id="IPR017907">
    <property type="entry name" value="Znf_RING_CS"/>
</dbReference>
<dbReference type="GO" id="GO:0008270">
    <property type="term" value="F:zinc ion binding"/>
    <property type="evidence" value="ECO:0007669"/>
    <property type="project" value="UniProtKB-KW"/>
</dbReference>
<dbReference type="GO" id="GO:0061630">
    <property type="term" value="F:ubiquitin protein ligase activity"/>
    <property type="evidence" value="ECO:0007669"/>
    <property type="project" value="UniProtKB-EC"/>
</dbReference>
<evidence type="ECO:0000256" key="2">
    <source>
        <dbReference type="ARBA" id="ARBA00012251"/>
    </source>
</evidence>
<gene>
    <name evidence="13" type="ORF">N0F65_002907</name>
</gene>
<dbReference type="InterPro" id="IPR001841">
    <property type="entry name" value="Znf_RING"/>
</dbReference>
<evidence type="ECO:0000259" key="11">
    <source>
        <dbReference type="PROSITE" id="PS50089"/>
    </source>
</evidence>
<keyword evidence="6 9" id="KW-0863">Zinc-finger</keyword>
<dbReference type="Gene3D" id="1.20.120.1750">
    <property type="match status" value="1"/>
</dbReference>
<dbReference type="AlphaFoldDB" id="A0AAV2Z632"/>
<accession>A0AAV2Z632</accession>
<evidence type="ECO:0000256" key="1">
    <source>
        <dbReference type="ARBA" id="ARBA00001798"/>
    </source>
</evidence>
<feature type="transmembrane region" description="Helical" evidence="10">
    <location>
        <begin position="432"/>
        <end position="450"/>
    </location>
</feature>
<dbReference type="InterPro" id="IPR018957">
    <property type="entry name" value="Znf_C3HC4_RING-type"/>
</dbReference>
<dbReference type="InterPro" id="IPR044066">
    <property type="entry name" value="TRIAD_supradom"/>
</dbReference>
<reference evidence="13" key="2">
    <citation type="journal article" date="2023" name="Microbiol Resour">
        <title>Decontamination and Annotation of the Draft Genome Sequence of the Oomycete Lagenidium giganteum ARSEF 373.</title>
        <authorList>
            <person name="Morgan W.R."/>
            <person name="Tartar A."/>
        </authorList>
    </citation>
    <scope>NUCLEOTIDE SEQUENCE</scope>
    <source>
        <strain evidence="13">ARSEF 373</strain>
    </source>
</reference>
<dbReference type="PROSITE" id="PS50089">
    <property type="entry name" value="ZF_RING_2"/>
    <property type="match status" value="2"/>
</dbReference>
<evidence type="ECO:0000259" key="12">
    <source>
        <dbReference type="PROSITE" id="PS51873"/>
    </source>
</evidence>
<dbReference type="PROSITE" id="PS51873">
    <property type="entry name" value="TRIAD"/>
    <property type="match status" value="1"/>
</dbReference>
<dbReference type="SMART" id="SM00184">
    <property type="entry name" value="RING"/>
    <property type="match status" value="3"/>
</dbReference>
<keyword evidence="10" id="KW-0812">Transmembrane</keyword>
<keyword evidence="10" id="KW-0472">Membrane</keyword>
<keyword evidence="4" id="KW-0479">Metal-binding</keyword>
<evidence type="ECO:0000256" key="7">
    <source>
        <dbReference type="ARBA" id="ARBA00022786"/>
    </source>
</evidence>
<keyword evidence="10" id="KW-1133">Transmembrane helix</keyword>
<sequence length="503" mass="56812">MNQCKQQAPGTIMKKDALPAVDDVCVTIQDGPDDRKDYRLMESDRSSEAPTEVDDDGMVFCPLCLRQVIEDDTFQLRACGHRFCTTCLMASLRDRIDAGERQLLCGYQHATKDFSPCSQGIASEDVNAIVAAETWVKYNEDSQTRKRQLGRATSLVMQRFREGAIQNVIFCQMCFEYVPHNKSIVFKLRACGHLYCRACLEHYLTAKINEGIVRPVCFHAKRASFAPATETSSLLLSHAPDYRGPGKGKREHLCGKTIAREDINLLVSGEAWKRHKANEQRRQPKDIKYECPNCGRLQDCRKAHKQPLVKCLGCKKTFCVMHGMVHVGATCAEYERGIKFQSKLDHARVSKLSKPCPDCKQPVEKTRAQNDMTCLSCQNHFCWLCLTKIADEDDHFVWWNVTGCPISSRTLPDPAMPNGTARDKAKRFAIKYVAGLPFYLIGLVIALPTWPLRLCCRSSRVGFFTHVDDCALSVVYVLWWIAFITACLVAIVLDFFAGFIIII</sequence>
<dbReference type="CDD" id="cd20335">
    <property type="entry name" value="BRcat_RBR"/>
    <property type="match status" value="1"/>
</dbReference>
<dbReference type="GO" id="GO:0016567">
    <property type="term" value="P:protein ubiquitination"/>
    <property type="evidence" value="ECO:0007669"/>
    <property type="project" value="InterPro"/>
</dbReference>
<feature type="domain" description="RING-type" evidence="11">
    <location>
        <begin position="61"/>
        <end position="105"/>
    </location>
</feature>
<evidence type="ECO:0000256" key="6">
    <source>
        <dbReference type="ARBA" id="ARBA00022771"/>
    </source>
</evidence>
<feature type="domain" description="RING-type" evidence="12">
    <location>
        <begin position="167"/>
        <end position="408"/>
    </location>
</feature>
<evidence type="ECO:0000256" key="10">
    <source>
        <dbReference type="SAM" id="Phobius"/>
    </source>
</evidence>
<keyword evidence="7" id="KW-0833">Ubl conjugation pathway</keyword>